<reference evidence="2 3" key="1">
    <citation type="submission" date="2019-10" db="EMBL/GenBank/DDBJ databases">
        <title>Alkaliphilus serpentinus sp. nov. and Alkaliphilus pronyensis sp. nov., two novel anaerobic alkaliphilic species isolated from the serpentinized-hosted hydrothermal field of the Prony Bay (New Caledonia).</title>
        <authorList>
            <person name="Postec A."/>
        </authorList>
    </citation>
    <scope>NUCLEOTIDE SEQUENCE [LARGE SCALE GENOMIC DNA]</scope>
    <source>
        <strain evidence="2 3">LacT</strain>
    </source>
</reference>
<dbReference type="PANTHER" id="PTHR36934:SF1">
    <property type="entry name" value="THIOESTERASE DOMAIN-CONTAINING PROTEIN"/>
    <property type="match status" value="1"/>
</dbReference>
<evidence type="ECO:0000313" key="3">
    <source>
        <dbReference type="Proteomes" id="UP000465601"/>
    </source>
</evidence>
<accession>A0A833HL97</accession>
<dbReference type="EMBL" id="WBZB01000067">
    <property type="protein sequence ID" value="KAB3525444.1"/>
    <property type="molecule type" value="Genomic_DNA"/>
</dbReference>
<sequence>MVDIKLQEGMIYTIQKKVNYEDTTVSFGRSGIETLFSTPALVGLMIEAAVELVGDNIPDGFITVVKKLEVTHDKPTLQGMTVTIKAKLIEIKGNFLRFDMVCFDELGEIATGYQERHIVNKAALIKKAHRRAESLETKQ</sequence>
<dbReference type="InterPro" id="IPR029069">
    <property type="entry name" value="HotDog_dom_sf"/>
</dbReference>
<organism evidence="2 3">
    <name type="scientific">Alkaliphilus serpentinus</name>
    <dbReference type="NCBI Taxonomy" id="1482731"/>
    <lineage>
        <taxon>Bacteria</taxon>
        <taxon>Bacillati</taxon>
        <taxon>Bacillota</taxon>
        <taxon>Clostridia</taxon>
        <taxon>Peptostreptococcales</taxon>
        <taxon>Natronincolaceae</taxon>
        <taxon>Alkaliphilus</taxon>
    </lineage>
</organism>
<evidence type="ECO:0000313" key="2">
    <source>
        <dbReference type="EMBL" id="KAB3525444.1"/>
    </source>
</evidence>
<dbReference type="PANTHER" id="PTHR36934">
    <property type="entry name" value="BLR0278 PROTEIN"/>
    <property type="match status" value="1"/>
</dbReference>
<dbReference type="InterPro" id="IPR025540">
    <property type="entry name" value="FlK"/>
</dbReference>
<dbReference type="Proteomes" id="UP000465601">
    <property type="component" value="Unassembled WGS sequence"/>
</dbReference>
<keyword evidence="3" id="KW-1185">Reference proteome</keyword>
<dbReference type="InterPro" id="IPR054485">
    <property type="entry name" value="FlK-like_dom"/>
</dbReference>
<dbReference type="Gene3D" id="3.10.129.10">
    <property type="entry name" value="Hotdog Thioesterase"/>
    <property type="match status" value="1"/>
</dbReference>
<dbReference type="OrthoDB" id="6902891at2"/>
<comment type="caution">
    <text evidence="2">The sequence shown here is derived from an EMBL/GenBank/DDBJ whole genome shotgun (WGS) entry which is preliminary data.</text>
</comment>
<name>A0A833HL97_9FIRM</name>
<dbReference type="RefSeq" id="WP_151867212.1">
    <property type="nucleotide sequence ID" value="NZ_WBZB01000067.1"/>
</dbReference>
<feature type="domain" description="Fluoroacetyl-CoA-specific thioesterase-like" evidence="1">
    <location>
        <begin position="21"/>
        <end position="121"/>
    </location>
</feature>
<protein>
    <recommendedName>
        <fullName evidence="1">Fluoroacetyl-CoA-specific thioesterase-like domain-containing protein</fullName>
    </recommendedName>
</protein>
<evidence type="ECO:0000259" key="1">
    <source>
        <dbReference type="Pfam" id="PF22636"/>
    </source>
</evidence>
<dbReference type="AlphaFoldDB" id="A0A833HL97"/>
<proteinExistence type="predicted"/>
<dbReference type="SUPFAM" id="SSF54637">
    <property type="entry name" value="Thioesterase/thiol ester dehydrase-isomerase"/>
    <property type="match status" value="1"/>
</dbReference>
<dbReference type="Pfam" id="PF22636">
    <property type="entry name" value="FlK"/>
    <property type="match status" value="1"/>
</dbReference>
<gene>
    <name evidence="2" type="ORF">F8153_15260</name>
</gene>